<dbReference type="GO" id="GO:0003887">
    <property type="term" value="F:DNA-directed DNA polymerase activity"/>
    <property type="evidence" value="ECO:0007669"/>
    <property type="project" value="UniProtKB-KW"/>
</dbReference>
<dbReference type="EC" id="2.7.7.7" evidence="3"/>
<dbReference type="InterPro" id="IPR027421">
    <property type="entry name" value="DNA_pol_lamdba_lyase_dom_sf"/>
</dbReference>
<accession>A0A9E5JZ73</accession>
<feature type="domain" description="Polymerase/histidinol phosphatase N-terminal" evidence="23">
    <location>
        <begin position="340"/>
        <end position="419"/>
    </location>
</feature>
<dbReference type="Gene3D" id="1.10.150.20">
    <property type="entry name" value="5' to 3' exonuclease, C-terminal subdomain"/>
    <property type="match status" value="1"/>
</dbReference>
<dbReference type="SMART" id="SM00481">
    <property type="entry name" value="POLIIIAc"/>
    <property type="match status" value="1"/>
</dbReference>
<evidence type="ECO:0000256" key="21">
    <source>
        <dbReference type="ARBA" id="ARBA00049244"/>
    </source>
</evidence>
<dbReference type="CDD" id="cd00141">
    <property type="entry name" value="NT_POLXc"/>
    <property type="match status" value="1"/>
</dbReference>
<evidence type="ECO:0000259" key="24">
    <source>
        <dbReference type="SMART" id="SM00483"/>
    </source>
</evidence>
<dbReference type="InterPro" id="IPR037160">
    <property type="entry name" value="DNA_Pol_thumb_sf"/>
</dbReference>
<dbReference type="InterPro" id="IPR028207">
    <property type="entry name" value="DNA_pol_B_palm_palm"/>
</dbReference>
<dbReference type="Pfam" id="PF14520">
    <property type="entry name" value="HHH_5"/>
    <property type="match status" value="1"/>
</dbReference>
<dbReference type="GO" id="GO:0042578">
    <property type="term" value="F:phosphoric ester hydrolase activity"/>
    <property type="evidence" value="ECO:0007669"/>
    <property type="project" value="TreeGrafter"/>
</dbReference>
<gene>
    <name evidence="25" type="primary">polX</name>
    <name evidence="25" type="ORF">G8770_06430</name>
</gene>
<evidence type="ECO:0000259" key="22">
    <source>
        <dbReference type="SMART" id="SM00278"/>
    </source>
</evidence>
<dbReference type="SUPFAM" id="SSF47802">
    <property type="entry name" value="DNA polymerase beta, N-terminal domain-like"/>
    <property type="match status" value="1"/>
</dbReference>
<dbReference type="InterPro" id="IPR004013">
    <property type="entry name" value="PHP_dom"/>
</dbReference>
<dbReference type="Pfam" id="PF14791">
    <property type="entry name" value="DNA_pol_B_thumb"/>
    <property type="match status" value="1"/>
</dbReference>
<dbReference type="GO" id="GO:0003677">
    <property type="term" value="F:DNA binding"/>
    <property type="evidence" value="ECO:0007669"/>
    <property type="project" value="InterPro"/>
</dbReference>
<dbReference type="PANTHER" id="PTHR36928:SF1">
    <property type="entry name" value="PHOSPHATASE YCDX-RELATED"/>
    <property type="match status" value="1"/>
</dbReference>
<evidence type="ECO:0000256" key="7">
    <source>
        <dbReference type="ARBA" id="ARBA00022634"/>
    </source>
</evidence>
<proteinExistence type="predicted"/>
<name>A0A9E5JZ73_9GAMM</name>
<keyword evidence="25" id="KW-0540">Nuclease</keyword>
<dbReference type="Gene3D" id="1.10.150.110">
    <property type="entry name" value="DNA polymerase beta, N-terminal domain-like"/>
    <property type="match status" value="1"/>
</dbReference>
<organism evidence="25 26">
    <name type="scientific">Pseudomaricurvus hydrocarbonicus</name>
    <dbReference type="NCBI Taxonomy" id="1470433"/>
    <lineage>
        <taxon>Bacteria</taxon>
        <taxon>Pseudomonadati</taxon>
        <taxon>Pseudomonadota</taxon>
        <taxon>Gammaproteobacteria</taxon>
        <taxon>Cellvibrionales</taxon>
        <taxon>Cellvibrionaceae</taxon>
        <taxon>Pseudomaricurvus</taxon>
    </lineage>
</organism>
<feature type="domain" description="Helix-hairpin-helix DNA-binding motif class 1" evidence="22">
    <location>
        <begin position="54"/>
        <end position="73"/>
    </location>
</feature>
<dbReference type="CDD" id="cd07436">
    <property type="entry name" value="PHP_PolX"/>
    <property type="match status" value="1"/>
</dbReference>
<dbReference type="SUPFAM" id="SSF81301">
    <property type="entry name" value="Nucleotidyltransferase"/>
    <property type="match status" value="1"/>
</dbReference>
<protein>
    <recommendedName>
        <fullName evidence="5">DNA polymerase beta</fullName>
        <ecNumber evidence="3">2.7.7.7</ecNumber>
        <ecNumber evidence="4">4.2.99.18</ecNumber>
    </recommendedName>
    <alternativeName>
        <fullName evidence="16">5'-deoxyribose-phosphate lyase</fullName>
    </alternativeName>
    <alternativeName>
        <fullName evidence="17">AP lyase</fullName>
    </alternativeName>
</protein>
<evidence type="ECO:0000313" key="25">
    <source>
        <dbReference type="EMBL" id="NHO65177.1"/>
    </source>
</evidence>
<dbReference type="InterPro" id="IPR002008">
    <property type="entry name" value="DNA_pol_X_beta-like"/>
</dbReference>
<evidence type="ECO:0000256" key="1">
    <source>
        <dbReference type="ARBA" id="ARBA00001946"/>
    </source>
</evidence>
<evidence type="ECO:0000256" key="6">
    <source>
        <dbReference type="ARBA" id="ARBA00022481"/>
    </source>
</evidence>
<dbReference type="InterPro" id="IPR043519">
    <property type="entry name" value="NT_sf"/>
</dbReference>
<evidence type="ECO:0000256" key="2">
    <source>
        <dbReference type="ARBA" id="ARBA00004496"/>
    </source>
</evidence>
<dbReference type="InterPro" id="IPR016195">
    <property type="entry name" value="Pol/histidinol_Pase-like"/>
</dbReference>
<dbReference type="SUPFAM" id="SSF89550">
    <property type="entry name" value="PHP domain-like"/>
    <property type="match status" value="1"/>
</dbReference>
<keyword evidence="15" id="KW-0234">DNA repair</keyword>
<dbReference type="FunFam" id="3.20.20.140:FF:000047">
    <property type="entry name" value="PHP domain-containing protein"/>
    <property type="match status" value="1"/>
</dbReference>
<dbReference type="PANTHER" id="PTHR36928">
    <property type="entry name" value="PHOSPHATASE YCDX-RELATED"/>
    <property type="match status" value="1"/>
</dbReference>
<dbReference type="Gene3D" id="3.20.20.140">
    <property type="entry name" value="Metal-dependent hydrolases"/>
    <property type="match status" value="1"/>
</dbReference>
<dbReference type="InterPro" id="IPR010996">
    <property type="entry name" value="HHH_MUS81"/>
</dbReference>
<dbReference type="PRINTS" id="PR00870">
    <property type="entry name" value="DNAPOLXBETA"/>
</dbReference>
<dbReference type="GO" id="GO:0006281">
    <property type="term" value="P:DNA repair"/>
    <property type="evidence" value="ECO:0007669"/>
    <property type="project" value="UniProtKB-KW"/>
</dbReference>
<dbReference type="InterPro" id="IPR010994">
    <property type="entry name" value="RuvA_2-like"/>
</dbReference>
<dbReference type="Pfam" id="PF02811">
    <property type="entry name" value="PHP"/>
    <property type="match status" value="1"/>
</dbReference>
<keyword evidence="10" id="KW-0235">DNA replication</keyword>
<dbReference type="SUPFAM" id="SSF47781">
    <property type="entry name" value="RuvA domain 2-like"/>
    <property type="match status" value="1"/>
</dbReference>
<dbReference type="InterPro" id="IPR003141">
    <property type="entry name" value="Pol/His_phosphatase_N"/>
</dbReference>
<dbReference type="Gene3D" id="3.30.460.10">
    <property type="entry name" value="Beta Polymerase, domain 2"/>
    <property type="match status" value="1"/>
</dbReference>
<dbReference type="InterPro" id="IPR022311">
    <property type="entry name" value="PolX-like"/>
</dbReference>
<dbReference type="GO" id="GO:0005829">
    <property type="term" value="C:cytosol"/>
    <property type="evidence" value="ECO:0007669"/>
    <property type="project" value="TreeGrafter"/>
</dbReference>
<evidence type="ECO:0000256" key="13">
    <source>
        <dbReference type="ARBA" id="ARBA00022932"/>
    </source>
</evidence>
<keyword evidence="25" id="KW-0378">Hydrolase</keyword>
<evidence type="ECO:0000256" key="18">
    <source>
        <dbReference type="ARBA" id="ARBA00044632"/>
    </source>
</evidence>
<keyword evidence="14" id="KW-0915">Sodium</keyword>
<comment type="cofactor">
    <cofactor evidence="1">
        <name>Mg(2+)</name>
        <dbReference type="ChEBI" id="CHEBI:18420"/>
    </cofactor>
</comment>
<dbReference type="EMBL" id="JAAONZ010000003">
    <property type="protein sequence ID" value="NHO65177.1"/>
    <property type="molecule type" value="Genomic_DNA"/>
</dbReference>
<dbReference type="GO" id="GO:0008270">
    <property type="term" value="F:zinc ion binding"/>
    <property type="evidence" value="ECO:0007669"/>
    <property type="project" value="TreeGrafter"/>
</dbReference>
<keyword evidence="11" id="KW-0227">DNA damage</keyword>
<dbReference type="InterPro" id="IPR002054">
    <property type="entry name" value="DNA-dir_DNA_pol_X"/>
</dbReference>
<dbReference type="EC" id="4.2.99.18" evidence="4"/>
<keyword evidence="13" id="KW-0239">DNA-directed DNA polymerase</keyword>
<comment type="catalytic activity">
    <reaction evidence="18">
        <text>2'-deoxyribonucleotide-(2'-deoxyribose 5'-phosphate)-2'-deoxyribonucleotide-DNA = a 3'-end 2'-deoxyribonucleotide-(2,3-dehydro-2,3-deoxyribose 5'-phosphate)-DNA + a 5'-end 5'-phospho-2'-deoxyribonucleoside-DNA + H(+)</text>
        <dbReference type="Rhea" id="RHEA:66592"/>
        <dbReference type="Rhea" id="RHEA-COMP:13180"/>
        <dbReference type="Rhea" id="RHEA-COMP:16897"/>
        <dbReference type="Rhea" id="RHEA-COMP:17067"/>
        <dbReference type="ChEBI" id="CHEBI:15378"/>
        <dbReference type="ChEBI" id="CHEBI:136412"/>
        <dbReference type="ChEBI" id="CHEBI:157695"/>
        <dbReference type="ChEBI" id="CHEBI:167181"/>
        <dbReference type="EC" id="4.2.99.18"/>
    </reaction>
</comment>
<evidence type="ECO:0000256" key="5">
    <source>
        <dbReference type="ARBA" id="ARBA00020020"/>
    </source>
</evidence>
<evidence type="ECO:0000256" key="9">
    <source>
        <dbReference type="ARBA" id="ARBA00022695"/>
    </source>
</evidence>
<evidence type="ECO:0000256" key="8">
    <source>
        <dbReference type="ARBA" id="ARBA00022679"/>
    </source>
</evidence>
<dbReference type="InterPro" id="IPR003583">
    <property type="entry name" value="Hlx-hairpin-Hlx_DNA-bd_motif"/>
</dbReference>
<dbReference type="SMART" id="SM00483">
    <property type="entry name" value="POLXc"/>
    <property type="match status" value="1"/>
</dbReference>
<evidence type="ECO:0000256" key="3">
    <source>
        <dbReference type="ARBA" id="ARBA00012417"/>
    </source>
</evidence>
<evidence type="ECO:0000256" key="10">
    <source>
        <dbReference type="ARBA" id="ARBA00022705"/>
    </source>
</evidence>
<comment type="catalytic activity">
    <reaction evidence="21">
        <text>DNA(n) + a 2'-deoxyribonucleoside 5'-triphosphate = DNA(n+1) + diphosphate</text>
        <dbReference type="Rhea" id="RHEA:22508"/>
        <dbReference type="Rhea" id="RHEA-COMP:17339"/>
        <dbReference type="Rhea" id="RHEA-COMP:17340"/>
        <dbReference type="ChEBI" id="CHEBI:33019"/>
        <dbReference type="ChEBI" id="CHEBI:61560"/>
        <dbReference type="ChEBI" id="CHEBI:173112"/>
        <dbReference type="EC" id="2.7.7.7"/>
    </reaction>
</comment>
<feature type="domain" description="Helix-hairpin-helix DNA-binding motif class 1" evidence="22">
    <location>
        <begin position="129"/>
        <end position="148"/>
    </location>
</feature>
<evidence type="ECO:0000256" key="17">
    <source>
        <dbReference type="ARBA" id="ARBA00035726"/>
    </source>
</evidence>
<evidence type="ECO:0000256" key="20">
    <source>
        <dbReference type="ARBA" id="ARBA00045548"/>
    </source>
</evidence>
<comment type="catalytic activity">
    <reaction evidence="19">
        <text>a 5'-end 2'-deoxyribose-2'-deoxyribonucleotide-DNA = (2E,4S)-4-hydroxypenten-2-al-5-phosphate + a 5'-end 5'-phospho-2'-deoxyribonucleoside-DNA + H(+)</text>
        <dbReference type="Rhea" id="RHEA:76255"/>
        <dbReference type="Rhea" id="RHEA-COMP:13180"/>
        <dbReference type="Rhea" id="RHEA-COMP:18657"/>
        <dbReference type="ChEBI" id="CHEBI:15378"/>
        <dbReference type="ChEBI" id="CHEBI:136412"/>
        <dbReference type="ChEBI" id="CHEBI:195194"/>
        <dbReference type="ChEBI" id="CHEBI:195195"/>
    </reaction>
</comment>
<evidence type="ECO:0000313" key="26">
    <source>
        <dbReference type="Proteomes" id="UP000787472"/>
    </source>
</evidence>
<dbReference type="PIRSF" id="PIRSF005047">
    <property type="entry name" value="UCP005047_YshC"/>
    <property type="match status" value="1"/>
</dbReference>
<evidence type="ECO:0000256" key="16">
    <source>
        <dbReference type="ARBA" id="ARBA00035717"/>
    </source>
</evidence>
<evidence type="ECO:0000259" key="23">
    <source>
        <dbReference type="SMART" id="SM00481"/>
    </source>
</evidence>
<dbReference type="GO" id="GO:0140078">
    <property type="term" value="F:class I DNA-(apurinic or apyrimidinic site) endonuclease activity"/>
    <property type="evidence" value="ECO:0007669"/>
    <property type="project" value="UniProtKB-EC"/>
</dbReference>
<keyword evidence="12" id="KW-0832">Ubl conjugation</keyword>
<reference evidence="25" key="1">
    <citation type="submission" date="2020-03" db="EMBL/GenBank/DDBJ databases">
        <authorList>
            <person name="Guo F."/>
        </authorList>
    </citation>
    <scope>NUCLEOTIDE SEQUENCE</scope>
    <source>
        <strain evidence="25">JCM 30134</strain>
    </source>
</reference>
<dbReference type="InterPro" id="IPR050243">
    <property type="entry name" value="PHP_phosphatase"/>
</dbReference>
<comment type="function">
    <text evidence="20">Repair polymerase that plays a key role in base-excision repair. During this process, the damaged base is excised by specific DNA glycosylases, the DNA backbone is nicked at the abasic site by an apurinic/apyrimidic (AP) endonuclease, and POLB removes 5'-deoxyribose-phosphate from the preincised AP site acting as a 5'-deoxyribose-phosphate lyase (5'-dRP lyase); through its DNA polymerase activity, it adds one nucleotide to the 3' end of the arising single-nucleotide gap. Conducts 'gap-filling' DNA synthesis in a stepwise distributive fashion rather than in a processive fashion as for other DNA polymerases. It is also able to cleave sugar-phosphate bonds 3' to an intact AP site, acting as an AP lyase.</text>
</comment>
<dbReference type="Gene3D" id="3.30.210.10">
    <property type="entry name" value="DNA polymerase, thumb domain"/>
    <property type="match status" value="1"/>
</dbReference>
<dbReference type="Pfam" id="PF14716">
    <property type="entry name" value="HHH_8"/>
    <property type="match status" value="1"/>
</dbReference>
<evidence type="ECO:0000256" key="4">
    <source>
        <dbReference type="ARBA" id="ARBA00012720"/>
    </source>
</evidence>
<evidence type="ECO:0000256" key="12">
    <source>
        <dbReference type="ARBA" id="ARBA00022843"/>
    </source>
</evidence>
<keyword evidence="9" id="KW-0548">Nucleotidyltransferase</keyword>
<sequence length="574" mass="64203">MPIHNADIIRIFEEIADLLEIQQANTFRIRAYRNAARTLQSMDKDVAVLVEQHADLTQLPTIGKDLAAKIEEIVHTGQCQALTKLRQQLPASLPELLKIPGLGPKRVHALYHELDIHTPEQLLRAARDGRILALHGFGQKTVDALVRSIESHIRQKPRLKLAEAAHYAKPLAHYLQQHPGVDEVTIAGSYRRGKDTVGDIDLLVSAADSQPVMAHFTHYDEVAKVQSSGRTRASVVLKCGLQVDLRVVAKPSFGAALHYFTGSRSHNIELRRRAQQRGLKLNEYGVFRGDTQVAGATEDSVFKAVGLPWIPPELRENQGEIAAAEAGELPNLIELRHLQGDLHAHTRASDGHASLETMAAVAKQKGLRYLAITEHSQRLTVTHGLNAEQLRRQIDQINALNDTLEGITLLKGIEVDILEDGSLDLPDEVLGQLDLVIAAIHSKFHLSRQLQTERIIRAMQRPHFSILAHPTGRLLEQRDAYDVDMPRVIREARQRGCYLELNAHPERLDLLDTHCRMAKAEGVLISINSDAHHPNDFDNLTYGIGQARRGWLEKEDVLNTRSLRQVKRLLTQTL</sequence>
<feature type="domain" description="DNA-directed DNA polymerase X" evidence="24">
    <location>
        <begin position="3"/>
        <end position="316"/>
    </location>
</feature>
<keyword evidence="25" id="KW-0269">Exonuclease</keyword>
<dbReference type="SMART" id="SM00278">
    <property type="entry name" value="HhH1"/>
    <property type="match status" value="3"/>
</dbReference>
<comment type="subcellular location">
    <subcellularLocation>
        <location evidence="2">Cytoplasm</location>
    </subcellularLocation>
</comment>
<dbReference type="Pfam" id="PF14792">
    <property type="entry name" value="DNA_pol_B_palm"/>
    <property type="match status" value="1"/>
</dbReference>
<feature type="domain" description="Helix-hairpin-helix DNA-binding motif class 1" evidence="22">
    <location>
        <begin position="94"/>
        <end position="113"/>
    </location>
</feature>
<keyword evidence="8" id="KW-0808">Transferase</keyword>
<dbReference type="Proteomes" id="UP000787472">
    <property type="component" value="Unassembled WGS sequence"/>
</dbReference>
<dbReference type="NCBIfam" id="NF006375">
    <property type="entry name" value="PRK08609.1"/>
    <property type="match status" value="1"/>
</dbReference>
<dbReference type="InterPro" id="IPR047967">
    <property type="entry name" value="PolX_PHP"/>
</dbReference>
<keyword evidence="6" id="KW-0488">Methylation</keyword>
<dbReference type="GO" id="GO:0004527">
    <property type="term" value="F:exonuclease activity"/>
    <property type="evidence" value="ECO:0007669"/>
    <property type="project" value="UniProtKB-KW"/>
</dbReference>
<evidence type="ECO:0000256" key="14">
    <source>
        <dbReference type="ARBA" id="ARBA00023053"/>
    </source>
</evidence>
<evidence type="ECO:0000256" key="19">
    <source>
        <dbReference type="ARBA" id="ARBA00044678"/>
    </source>
</evidence>
<evidence type="ECO:0000256" key="11">
    <source>
        <dbReference type="ARBA" id="ARBA00022763"/>
    </source>
</evidence>
<comment type="caution">
    <text evidence="25">The sequence shown here is derived from an EMBL/GenBank/DDBJ whole genome shotgun (WGS) entry which is preliminary data.</text>
</comment>
<evidence type="ECO:0000256" key="15">
    <source>
        <dbReference type="ARBA" id="ARBA00023204"/>
    </source>
</evidence>
<keyword evidence="7" id="KW-0237">DNA synthesis</keyword>
<keyword evidence="26" id="KW-1185">Reference proteome</keyword>
<dbReference type="InterPro" id="IPR029398">
    <property type="entry name" value="PolB_thumb"/>
</dbReference>
<dbReference type="AlphaFoldDB" id="A0A9E5JZ73"/>